<accession>A0A7J6Y676</accession>
<organism evidence="2 3">
    <name type="scientific">Trypanosoma cruzi</name>
    <dbReference type="NCBI Taxonomy" id="5693"/>
    <lineage>
        <taxon>Eukaryota</taxon>
        <taxon>Discoba</taxon>
        <taxon>Euglenozoa</taxon>
        <taxon>Kinetoplastea</taxon>
        <taxon>Metakinetoplastina</taxon>
        <taxon>Trypanosomatida</taxon>
        <taxon>Trypanosomatidae</taxon>
        <taxon>Trypanosoma</taxon>
        <taxon>Schizotrypanum</taxon>
    </lineage>
</organism>
<dbReference type="VEuPathDB" id="TriTrypDB:ECC02_004896"/>
<dbReference type="Proteomes" id="UP000583944">
    <property type="component" value="Unassembled WGS sequence"/>
</dbReference>
<evidence type="ECO:0000313" key="3">
    <source>
        <dbReference type="Proteomes" id="UP000583944"/>
    </source>
</evidence>
<dbReference type="OrthoDB" id="272495at2759"/>
<gene>
    <name evidence="2" type="ORF">ECC02_004896</name>
</gene>
<sequence>MIIIQVCRTCLTADRVSMGDADEVNQKLLATSTASVEGVRASERWMLGSKKRGGDVASKTARKKFRSEARAHTERHLDDEDPTEADSGGAVPDDNSKVSVSPDVSATEALVHSLMTYVFDTTLGGRHNASRGGETNFEPPPRAVLCAERSTMRPVAAFSIHHAVYGSSSTTRSERVVEAILKHRKKLRVCSYDRDLVGGFLDGKPLHTRQHLLALVTKGLRGEQMQEMPQTSGIVEAKQETKRNAVVLFSDTKSKSLSSFLQDSSSSLSDDSDGDDGDNCEK</sequence>
<feature type="region of interest" description="Disordered" evidence="1">
    <location>
        <begin position="49"/>
        <end position="100"/>
    </location>
</feature>
<name>A0A7J6Y676_TRYCR</name>
<feature type="compositionally biased region" description="Acidic residues" evidence="1">
    <location>
        <begin position="270"/>
        <end position="282"/>
    </location>
</feature>
<evidence type="ECO:0000256" key="1">
    <source>
        <dbReference type="SAM" id="MobiDB-lite"/>
    </source>
</evidence>
<feature type="region of interest" description="Disordered" evidence="1">
    <location>
        <begin position="256"/>
        <end position="282"/>
    </location>
</feature>
<dbReference type="OMA" id="DDGDNCE"/>
<dbReference type="AlphaFoldDB" id="A0A7J6Y676"/>
<feature type="compositionally biased region" description="Low complexity" evidence="1">
    <location>
        <begin position="256"/>
        <end position="269"/>
    </location>
</feature>
<proteinExistence type="predicted"/>
<reference evidence="2 3" key="1">
    <citation type="journal article" date="2019" name="Genome Biol. Evol.">
        <title>Nanopore Sequencing Significantly Improves Genome Assembly of the Protozoan Parasite Trypanosoma cruzi.</title>
        <authorList>
            <person name="Diaz-Viraque F."/>
            <person name="Pita S."/>
            <person name="Greif G."/>
            <person name="de Souza R.C.M."/>
            <person name="Iraola G."/>
            <person name="Robello C."/>
        </authorList>
    </citation>
    <scope>NUCLEOTIDE SEQUENCE [LARGE SCALE GENOMIC DNA]</scope>
    <source>
        <strain evidence="2 3">Berenice</strain>
    </source>
</reference>
<evidence type="ECO:0000313" key="2">
    <source>
        <dbReference type="EMBL" id="KAF5222142.1"/>
    </source>
</evidence>
<protein>
    <submittedName>
        <fullName evidence="2">Uncharacterized protein</fullName>
    </submittedName>
</protein>
<feature type="compositionally biased region" description="Basic and acidic residues" evidence="1">
    <location>
        <begin position="66"/>
        <end position="78"/>
    </location>
</feature>
<dbReference type="EMBL" id="JABDHM010000030">
    <property type="protein sequence ID" value="KAF5222142.1"/>
    <property type="molecule type" value="Genomic_DNA"/>
</dbReference>
<comment type="caution">
    <text evidence="2">The sequence shown here is derived from an EMBL/GenBank/DDBJ whole genome shotgun (WGS) entry which is preliminary data.</text>
</comment>
<dbReference type="VEuPathDB" id="TriTrypDB:BCY84_15715"/>